<dbReference type="SUPFAM" id="SSF48452">
    <property type="entry name" value="TPR-like"/>
    <property type="match status" value="1"/>
</dbReference>
<dbReference type="OrthoDB" id="1035036at2"/>
<gene>
    <name evidence="1" type="ORF">NIASO_08065</name>
</gene>
<reference evidence="1 2" key="1">
    <citation type="submission" date="2013-12" db="EMBL/GenBank/DDBJ databases">
        <authorList>
            <consortium name="DOE Joint Genome Institute"/>
            <person name="Eisen J."/>
            <person name="Huntemann M."/>
            <person name="Han J."/>
            <person name="Chen A."/>
            <person name="Kyrpides N."/>
            <person name="Mavromatis K."/>
            <person name="Markowitz V."/>
            <person name="Palaniappan K."/>
            <person name="Ivanova N."/>
            <person name="Schaumberg A."/>
            <person name="Pati A."/>
            <person name="Liolios K."/>
            <person name="Nordberg H.P."/>
            <person name="Cantor M.N."/>
            <person name="Hua S.X."/>
            <person name="Woyke T."/>
        </authorList>
    </citation>
    <scope>NUCLEOTIDE SEQUENCE [LARGE SCALE GENOMIC DNA]</scope>
    <source>
        <strain evidence="2">DSM 19437</strain>
    </source>
</reference>
<proteinExistence type="predicted"/>
<dbReference type="STRING" id="929713.NIASO_08065"/>
<organism evidence="1 2">
    <name type="scientific">Niabella soli DSM 19437</name>
    <dbReference type="NCBI Taxonomy" id="929713"/>
    <lineage>
        <taxon>Bacteria</taxon>
        <taxon>Pseudomonadati</taxon>
        <taxon>Bacteroidota</taxon>
        <taxon>Chitinophagia</taxon>
        <taxon>Chitinophagales</taxon>
        <taxon>Chitinophagaceae</taxon>
        <taxon>Niabella</taxon>
    </lineage>
</organism>
<dbReference type="AlphaFoldDB" id="W0EZW9"/>
<dbReference type="eggNOG" id="ENOG502Z9J2">
    <property type="taxonomic scope" value="Bacteria"/>
</dbReference>
<dbReference type="HOGENOM" id="CLU_464478_0_0_10"/>
<dbReference type="Gene3D" id="1.25.40.390">
    <property type="match status" value="1"/>
</dbReference>
<dbReference type="EMBL" id="CP007035">
    <property type="protein sequence ID" value="AHF15128.1"/>
    <property type="molecule type" value="Genomic_DNA"/>
</dbReference>
<evidence type="ECO:0000313" key="2">
    <source>
        <dbReference type="Proteomes" id="UP000003586"/>
    </source>
</evidence>
<dbReference type="KEGG" id="nso:NIASO_08065"/>
<evidence type="ECO:0000313" key="1">
    <source>
        <dbReference type="EMBL" id="AHF15128.1"/>
    </source>
</evidence>
<sequence length="582" mass="66431">MGALLLPSCKKVFDVTTESTLAGEQTYRNVYDADAAVLGVYGKLLKLARPYVLLNELRADLMSPTANADLYLQQLSNQNVTVDNPYIDPAPFYEVILNCNDVMKNFDIMLAEKKMKQDEYNERYADVASVRTWVYLQLGIHFSKDTKGIIGIPYVTDPLATIQDVKDETKYRWLPFQQLLAELIKTMESLPTLEMYNSAASLMTTVDQYRTEKFFIMKKVLLGDLYLWNAAYDPSSYNKAATAYRQIISYYDDKGNDNTKKNYYKLIGAPDPASGNQLAVQYVRYRESDINALYDSNTEGWRSMFSRGKISYDQQFDWEWIWHMSFSSSFEPKNPFIDLFSNINGSYLVKPSQQAMDNWNSQTQYNGFPFDARGNFTYRTIAGQPVIMKYLYYYMDGKTFVPTINTNTRTGEWWLYRAASVWQHFGEAANRDGYPKLGYAIVNQGIKTTYTPPNASSNVTNIQQTFLPAPYDFDARSGDNPQFRAIYRDMAGLRGRASLPSRPLVGDSTIAVEDMLTDESALELAYEGQRWSDLLRVSIRRHDPTYIAARVGAKLRKDGAGNAAAAEAKLTAGEFYLPFKWK</sequence>
<accession>W0EZW9</accession>
<dbReference type="Proteomes" id="UP000003586">
    <property type="component" value="Chromosome"/>
</dbReference>
<protein>
    <submittedName>
        <fullName evidence="1">RagB/SusD family protein</fullName>
    </submittedName>
</protein>
<keyword evidence="2" id="KW-1185">Reference proteome</keyword>
<name>W0EZW9_9BACT</name>
<dbReference type="InterPro" id="IPR011990">
    <property type="entry name" value="TPR-like_helical_dom_sf"/>
</dbReference>